<evidence type="ECO:0000256" key="1">
    <source>
        <dbReference type="ARBA" id="ARBA00022676"/>
    </source>
</evidence>
<keyword evidence="1" id="KW-0328">Glycosyltransferase</keyword>
<dbReference type="EMBL" id="KJ739599">
    <property type="protein sequence ID" value="AIG56938.1"/>
    <property type="molecule type" value="Genomic_DNA"/>
</dbReference>
<dbReference type="SMR" id="A0A075TFU4"/>
<name>A0A075TFU4_ECOLX</name>
<dbReference type="GO" id="GO:0016020">
    <property type="term" value="C:membrane"/>
    <property type="evidence" value="ECO:0007669"/>
    <property type="project" value="InterPro"/>
</dbReference>
<dbReference type="AlphaFoldDB" id="A0A075TFU4"/>
<keyword evidence="2 3" id="KW-0808">Transferase</keyword>
<protein>
    <submittedName>
        <fullName evidence="3">Glycosyl transferase family 11</fullName>
    </submittedName>
</protein>
<sequence length="283" mass="33500">MEVKIIGGLGNQMFQYATAFAIAKRTHQNLTVDISDAVKYKTHPLRLVELSCSSEFVKKAWPFEKYLFSEKIPHFMKKGMFRKHYVEKSLEYDPDIDTKSINKKIVGYFQTEKYFKEFRHELIKEFQPKTKFNSYQNELLNLIKENDTCSLHIRRGDYVSSKIANETHGTCSEKYFERAIDYLMNKGVINNKTLLFIFSDDIKWCRENIFFNNQICFVQGDAYHVELDMLLMSKCKNNIISNSSFSWWAAWLNENKNKTVIAPSKWFKKDIKHDIIPESWVKL</sequence>
<dbReference type="GO" id="GO:0005975">
    <property type="term" value="P:carbohydrate metabolic process"/>
    <property type="evidence" value="ECO:0007669"/>
    <property type="project" value="InterPro"/>
</dbReference>
<dbReference type="GO" id="GO:0008107">
    <property type="term" value="F:galactoside 2-alpha-L-fucosyltransferase activity"/>
    <property type="evidence" value="ECO:0007669"/>
    <property type="project" value="InterPro"/>
</dbReference>
<organism evidence="3">
    <name type="scientific">Escherichia coli</name>
    <dbReference type="NCBI Taxonomy" id="562"/>
    <lineage>
        <taxon>Bacteria</taxon>
        <taxon>Pseudomonadati</taxon>
        <taxon>Pseudomonadota</taxon>
        <taxon>Gammaproteobacteria</taxon>
        <taxon>Enterobacterales</taxon>
        <taxon>Enterobacteriaceae</taxon>
        <taxon>Escherichia</taxon>
    </lineage>
</organism>
<evidence type="ECO:0000256" key="2">
    <source>
        <dbReference type="ARBA" id="ARBA00022679"/>
    </source>
</evidence>
<dbReference type="InterPro" id="IPR002516">
    <property type="entry name" value="Glyco_trans_11"/>
</dbReference>
<evidence type="ECO:0000313" key="3">
    <source>
        <dbReference type="EMBL" id="AIG56938.1"/>
    </source>
</evidence>
<reference evidence="3" key="1">
    <citation type="journal article" date="2016" name="PLoS ONE">
        <title>Comparison of O-Antigen Gene Clusters of All O-Serogroups of Escherichia coli and Proposal for Adopting a New Nomenclature for O-Typing.</title>
        <authorList>
            <person name="DebRoy C."/>
            <person name="Fratamico P.M."/>
            <person name="Yan X."/>
            <person name="Baranzoni G."/>
            <person name="Liu Y."/>
            <person name="Needleman D.S."/>
            <person name="Tebbs R."/>
            <person name="O'Connell C.D."/>
            <person name="Allred A."/>
            <person name="Swimley M."/>
            <person name="Mwangi M."/>
            <person name="Kapur V."/>
            <person name="Raygoza Garay J.A."/>
            <person name="Roberts E.L."/>
            <person name="Katani R."/>
        </authorList>
    </citation>
    <scope>NUCLEOTIDE SEQUENCE</scope>
    <source>
        <strain evidence="3">PF11-6E</strain>
    </source>
</reference>
<dbReference type="PANTHER" id="PTHR11927">
    <property type="entry name" value="GALACTOSIDE 2-L-FUCOSYLTRANSFERASE"/>
    <property type="match status" value="1"/>
</dbReference>
<dbReference type="Pfam" id="PF01531">
    <property type="entry name" value="Glyco_transf_11"/>
    <property type="match status" value="1"/>
</dbReference>
<dbReference type="PANTHER" id="PTHR11927:SF9">
    <property type="entry name" value="L-FUCOSYLTRANSFERASE"/>
    <property type="match status" value="1"/>
</dbReference>
<proteinExistence type="predicted"/>
<accession>A0A075TFU4</accession>
<dbReference type="Gene3D" id="3.40.50.11350">
    <property type="match status" value="1"/>
</dbReference>
<dbReference type="RefSeq" id="WP_000453202.1">
    <property type="nucleotide sequence ID" value="NZ_BFLN01000005.1"/>
</dbReference>
<dbReference type="CDD" id="cd11301">
    <property type="entry name" value="Fut1_Fut2_like"/>
    <property type="match status" value="1"/>
</dbReference>